<dbReference type="Proteomes" id="UP000828390">
    <property type="component" value="Unassembled WGS sequence"/>
</dbReference>
<keyword evidence="2" id="KW-1185">Reference proteome</keyword>
<comment type="caution">
    <text evidence="1">The sequence shown here is derived from an EMBL/GenBank/DDBJ whole genome shotgun (WGS) entry which is preliminary data.</text>
</comment>
<sequence length="64" mass="7264">MPEDELAMTIPRVFSEISRANKITSFHLLTHADSRLQNTSCTVKWILNCHNQVTSQQVSLSSTF</sequence>
<evidence type="ECO:0000313" key="2">
    <source>
        <dbReference type="Proteomes" id="UP000828390"/>
    </source>
</evidence>
<organism evidence="1 2">
    <name type="scientific">Dreissena polymorpha</name>
    <name type="common">Zebra mussel</name>
    <name type="synonym">Mytilus polymorpha</name>
    <dbReference type="NCBI Taxonomy" id="45954"/>
    <lineage>
        <taxon>Eukaryota</taxon>
        <taxon>Metazoa</taxon>
        <taxon>Spiralia</taxon>
        <taxon>Lophotrochozoa</taxon>
        <taxon>Mollusca</taxon>
        <taxon>Bivalvia</taxon>
        <taxon>Autobranchia</taxon>
        <taxon>Heteroconchia</taxon>
        <taxon>Euheterodonta</taxon>
        <taxon>Imparidentia</taxon>
        <taxon>Neoheterodontei</taxon>
        <taxon>Myida</taxon>
        <taxon>Dreissenoidea</taxon>
        <taxon>Dreissenidae</taxon>
        <taxon>Dreissena</taxon>
    </lineage>
</organism>
<reference evidence="1" key="1">
    <citation type="journal article" date="2019" name="bioRxiv">
        <title>The Genome of the Zebra Mussel, Dreissena polymorpha: A Resource for Invasive Species Research.</title>
        <authorList>
            <person name="McCartney M.A."/>
            <person name="Auch B."/>
            <person name="Kono T."/>
            <person name="Mallez S."/>
            <person name="Zhang Y."/>
            <person name="Obille A."/>
            <person name="Becker A."/>
            <person name="Abrahante J.E."/>
            <person name="Garbe J."/>
            <person name="Badalamenti J.P."/>
            <person name="Herman A."/>
            <person name="Mangelson H."/>
            <person name="Liachko I."/>
            <person name="Sullivan S."/>
            <person name="Sone E.D."/>
            <person name="Koren S."/>
            <person name="Silverstein K.A.T."/>
            <person name="Beckman K.B."/>
            <person name="Gohl D.M."/>
        </authorList>
    </citation>
    <scope>NUCLEOTIDE SEQUENCE</scope>
    <source>
        <strain evidence="1">Duluth1</strain>
        <tissue evidence="1">Whole animal</tissue>
    </source>
</reference>
<dbReference type="AlphaFoldDB" id="A0A9D4L6W2"/>
<dbReference type="EMBL" id="JAIWYP010000003">
    <property type="protein sequence ID" value="KAH3853132.1"/>
    <property type="molecule type" value="Genomic_DNA"/>
</dbReference>
<proteinExistence type="predicted"/>
<protein>
    <submittedName>
        <fullName evidence="1">Uncharacterized protein</fullName>
    </submittedName>
</protein>
<gene>
    <name evidence="1" type="ORF">DPMN_095654</name>
</gene>
<evidence type="ECO:0000313" key="1">
    <source>
        <dbReference type="EMBL" id="KAH3853132.1"/>
    </source>
</evidence>
<reference evidence="1" key="2">
    <citation type="submission" date="2020-11" db="EMBL/GenBank/DDBJ databases">
        <authorList>
            <person name="McCartney M.A."/>
            <person name="Auch B."/>
            <person name="Kono T."/>
            <person name="Mallez S."/>
            <person name="Becker A."/>
            <person name="Gohl D.M."/>
            <person name="Silverstein K.A.T."/>
            <person name="Koren S."/>
            <person name="Bechman K.B."/>
            <person name="Herman A."/>
            <person name="Abrahante J.E."/>
            <person name="Garbe J."/>
        </authorList>
    </citation>
    <scope>NUCLEOTIDE SEQUENCE</scope>
    <source>
        <strain evidence="1">Duluth1</strain>
        <tissue evidence="1">Whole animal</tissue>
    </source>
</reference>
<accession>A0A9D4L6W2</accession>
<name>A0A9D4L6W2_DREPO</name>